<gene>
    <name evidence="1" type="ORF">Fot_27714</name>
</gene>
<dbReference type="EMBL" id="JBFOLJ010000008">
    <property type="protein sequence ID" value="KAL2513743.1"/>
    <property type="molecule type" value="Genomic_DNA"/>
</dbReference>
<accession>A0ABD1TMA0</accession>
<reference evidence="2" key="1">
    <citation type="submission" date="2024-07" db="EMBL/GenBank/DDBJ databases">
        <title>Two chromosome-level genome assemblies of Korean endemic species Abeliophyllum distichum and Forsythia ovata (Oleaceae).</title>
        <authorList>
            <person name="Jang H."/>
        </authorList>
    </citation>
    <scope>NUCLEOTIDE SEQUENCE [LARGE SCALE GENOMIC DNA]</scope>
</reference>
<dbReference type="AlphaFoldDB" id="A0ABD1TMA0"/>
<proteinExistence type="predicted"/>
<sequence length="110" mass="11898">MALEVQNQQPQSFQLVSGSGVAAAKMGCCHRCISIVLHCATPITLDLFSNSHHPPSPIELQEHSHLPLGWQKSLDIKLPHAAWLVGSLKPEVGATPTEPIDKVLLLVLPQ</sequence>
<protein>
    <submittedName>
        <fullName evidence="1">Uncharacterized protein</fullName>
    </submittedName>
</protein>
<keyword evidence="2" id="KW-1185">Reference proteome</keyword>
<organism evidence="1 2">
    <name type="scientific">Forsythia ovata</name>
    <dbReference type="NCBI Taxonomy" id="205694"/>
    <lineage>
        <taxon>Eukaryota</taxon>
        <taxon>Viridiplantae</taxon>
        <taxon>Streptophyta</taxon>
        <taxon>Embryophyta</taxon>
        <taxon>Tracheophyta</taxon>
        <taxon>Spermatophyta</taxon>
        <taxon>Magnoliopsida</taxon>
        <taxon>eudicotyledons</taxon>
        <taxon>Gunneridae</taxon>
        <taxon>Pentapetalae</taxon>
        <taxon>asterids</taxon>
        <taxon>lamiids</taxon>
        <taxon>Lamiales</taxon>
        <taxon>Oleaceae</taxon>
        <taxon>Forsythieae</taxon>
        <taxon>Forsythia</taxon>
    </lineage>
</organism>
<dbReference type="Proteomes" id="UP001604277">
    <property type="component" value="Unassembled WGS sequence"/>
</dbReference>
<evidence type="ECO:0000313" key="1">
    <source>
        <dbReference type="EMBL" id="KAL2513743.1"/>
    </source>
</evidence>
<name>A0ABD1TMA0_9LAMI</name>
<evidence type="ECO:0000313" key="2">
    <source>
        <dbReference type="Proteomes" id="UP001604277"/>
    </source>
</evidence>
<comment type="caution">
    <text evidence="1">The sequence shown here is derived from an EMBL/GenBank/DDBJ whole genome shotgun (WGS) entry which is preliminary data.</text>
</comment>